<keyword evidence="14" id="KW-1185">Reference proteome</keyword>
<evidence type="ECO:0000256" key="3">
    <source>
        <dbReference type="ARBA" id="ARBA00008737"/>
    </source>
</evidence>
<organism evidence="11 13">
    <name type="scientific">Bacillus glycinifermentans</name>
    <dbReference type="NCBI Taxonomy" id="1664069"/>
    <lineage>
        <taxon>Bacteria</taxon>
        <taxon>Bacillati</taxon>
        <taxon>Bacillota</taxon>
        <taxon>Bacilli</taxon>
        <taxon>Bacillales</taxon>
        <taxon>Bacillaceae</taxon>
        <taxon>Bacillus</taxon>
    </lineage>
</organism>
<dbReference type="Pfam" id="PF00218">
    <property type="entry name" value="IGPS"/>
    <property type="match status" value="1"/>
</dbReference>
<comment type="caution">
    <text evidence="11">The sequence shown here is derived from an EMBL/GenBank/DDBJ whole genome shotgun (WGS) entry which is preliminary data.</text>
</comment>
<dbReference type="SUPFAM" id="SSF51366">
    <property type="entry name" value="Ribulose-phoshate binding barrel"/>
    <property type="match status" value="1"/>
</dbReference>
<dbReference type="InterPro" id="IPR013785">
    <property type="entry name" value="Aldolase_TIM"/>
</dbReference>
<dbReference type="GO" id="GO:0004640">
    <property type="term" value="F:phosphoribosylanthranilate isomerase activity"/>
    <property type="evidence" value="ECO:0007669"/>
    <property type="project" value="TreeGrafter"/>
</dbReference>
<proteinExistence type="inferred from homology"/>
<dbReference type="InterPro" id="IPR013798">
    <property type="entry name" value="Indole-3-glycerol_P_synth_dom"/>
</dbReference>
<evidence type="ECO:0000313" key="14">
    <source>
        <dbReference type="Proteomes" id="UP001341297"/>
    </source>
</evidence>
<dbReference type="InterPro" id="IPR045186">
    <property type="entry name" value="Indole-3-glycerol_P_synth"/>
</dbReference>
<dbReference type="GO" id="GO:0004425">
    <property type="term" value="F:indole-3-glycerol-phosphate synthase activity"/>
    <property type="evidence" value="ECO:0007669"/>
    <property type="project" value="UniProtKB-UniRule"/>
</dbReference>
<dbReference type="PANTHER" id="PTHR22854">
    <property type="entry name" value="TRYPTOPHAN BIOSYNTHESIS PROTEIN"/>
    <property type="match status" value="1"/>
</dbReference>
<evidence type="ECO:0000259" key="10">
    <source>
        <dbReference type="Pfam" id="PF00218"/>
    </source>
</evidence>
<evidence type="ECO:0000313" key="13">
    <source>
        <dbReference type="Proteomes" id="UP000036168"/>
    </source>
</evidence>
<evidence type="ECO:0000256" key="9">
    <source>
        <dbReference type="HAMAP-Rule" id="MF_00134"/>
    </source>
</evidence>
<keyword evidence="7 9" id="KW-0057">Aromatic amino acid biosynthesis</keyword>
<dbReference type="UniPathway" id="UPA00035">
    <property type="reaction ID" value="UER00043"/>
</dbReference>
<accession>A0A0J6EV32</accession>
<protein>
    <recommendedName>
        <fullName evidence="9">Indole-3-glycerol phosphate synthase</fullName>
        <shortName evidence="9">IGPS</shortName>
        <ecNumber evidence="9">4.1.1.48</ecNumber>
    </recommendedName>
</protein>
<dbReference type="PANTHER" id="PTHR22854:SF2">
    <property type="entry name" value="INDOLE-3-GLYCEROL-PHOSPHATE SYNTHASE"/>
    <property type="match status" value="1"/>
</dbReference>
<dbReference type="EC" id="4.1.1.48" evidence="9"/>
<dbReference type="HAMAP" id="MF_00134_B">
    <property type="entry name" value="IGPS_B"/>
    <property type="match status" value="1"/>
</dbReference>
<dbReference type="OrthoDB" id="9804217at2"/>
<dbReference type="Proteomes" id="UP001341297">
    <property type="component" value="Unassembled WGS sequence"/>
</dbReference>
<dbReference type="RefSeq" id="WP_048352928.1">
    <property type="nucleotide sequence ID" value="NZ_CP023481.1"/>
</dbReference>
<reference evidence="12 14" key="3">
    <citation type="submission" date="2023-03" db="EMBL/GenBank/DDBJ databases">
        <title>Agriculturally important microbes genome sequencing.</title>
        <authorList>
            <person name="Dunlap C."/>
        </authorList>
    </citation>
    <scope>NUCLEOTIDE SEQUENCE [LARGE SCALE GENOMIC DNA]</scope>
    <source>
        <strain evidence="12 14">CBP-3203</strain>
    </source>
</reference>
<evidence type="ECO:0000256" key="8">
    <source>
        <dbReference type="ARBA" id="ARBA00023239"/>
    </source>
</evidence>
<evidence type="ECO:0000313" key="12">
    <source>
        <dbReference type="EMBL" id="MEC0484674.1"/>
    </source>
</evidence>
<dbReference type="FunFam" id="3.20.20.70:FF:000024">
    <property type="entry name" value="Indole-3-glycerol phosphate synthase"/>
    <property type="match status" value="1"/>
</dbReference>
<gene>
    <name evidence="9 12" type="primary">trpC</name>
    <name evidence="11" type="ORF">AB447_210250</name>
    <name evidence="12" type="ORF">P8828_07395</name>
</gene>
<reference evidence="11" key="2">
    <citation type="submission" date="2015-10" db="EMBL/GenBank/DDBJ databases">
        <authorList>
            <person name="Gilbert D.G."/>
        </authorList>
    </citation>
    <scope>NUCLEOTIDE SEQUENCE</scope>
    <source>
        <strain evidence="11">GO-13</strain>
    </source>
</reference>
<evidence type="ECO:0000256" key="4">
    <source>
        <dbReference type="ARBA" id="ARBA00022605"/>
    </source>
</evidence>
<accession>A0A0J6EZR5</accession>
<evidence type="ECO:0000256" key="5">
    <source>
        <dbReference type="ARBA" id="ARBA00022793"/>
    </source>
</evidence>
<evidence type="ECO:0000256" key="6">
    <source>
        <dbReference type="ARBA" id="ARBA00022822"/>
    </source>
</evidence>
<dbReference type="EMBL" id="JARRTL010000008">
    <property type="protein sequence ID" value="MEC0484674.1"/>
    <property type="molecule type" value="Genomic_DNA"/>
</dbReference>
<sequence length="254" mass="28376">MLNRIIEKKREYVSKMVLPEDVKLVKRSFKKALLSPNRFVALIAEVKKASPSKGVIKADFQPEEIAKAYERAKADCLSVLTDEPFFQGKNEYLSSIKREVSLPVLRKDFIIDSVQVEESNRIGADAILLIGEALEPEKLYELYTEAAEKGMDTLVEVHEEKTLEGILNIFTPEIIGVNNRNLKTFETSVSRTERIARMIPDGTILVSESGIGIKEDLCFVKNCGARAVLVGESLMREASQQKAVHALFGETGDE</sequence>
<evidence type="ECO:0000313" key="11">
    <source>
        <dbReference type="EMBL" id="KRT94912.1"/>
    </source>
</evidence>
<dbReference type="STRING" id="1664069.BGLY_2676"/>
<evidence type="ECO:0000256" key="7">
    <source>
        <dbReference type="ARBA" id="ARBA00023141"/>
    </source>
</evidence>
<dbReference type="GO" id="GO:0000162">
    <property type="term" value="P:L-tryptophan biosynthetic process"/>
    <property type="evidence" value="ECO:0007669"/>
    <property type="project" value="UniProtKB-UniRule"/>
</dbReference>
<evidence type="ECO:0000256" key="2">
    <source>
        <dbReference type="ARBA" id="ARBA00004696"/>
    </source>
</evidence>
<dbReference type="InterPro" id="IPR011060">
    <property type="entry name" value="RibuloseP-bd_barrel"/>
</dbReference>
<keyword evidence="6 9" id="KW-0822">Tryptophan biosynthesis</keyword>
<evidence type="ECO:0000256" key="1">
    <source>
        <dbReference type="ARBA" id="ARBA00001633"/>
    </source>
</evidence>
<dbReference type="CDD" id="cd00331">
    <property type="entry name" value="IGPS"/>
    <property type="match status" value="1"/>
</dbReference>
<dbReference type="PROSITE" id="PS00614">
    <property type="entry name" value="IGPS"/>
    <property type="match status" value="1"/>
</dbReference>
<keyword evidence="8 9" id="KW-0456">Lyase</keyword>
<dbReference type="Gene3D" id="3.20.20.70">
    <property type="entry name" value="Aldolase class I"/>
    <property type="match status" value="1"/>
</dbReference>
<comment type="similarity">
    <text evidence="3 9">Belongs to the TrpC family.</text>
</comment>
<comment type="pathway">
    <text evidence="2 9">Amino-acid biosynthesis; L-tryptophan biosynthesis; L-tryptophan from chorismate: step 4/5.</text>
</comment>
<comment type="catalytic activity">
    <reaction evidence="1 9">
        <text>1-(2-carboxyphenylamino)-1-deoxy-D-ribulose 5-phosphate + H(+) = (1S,2R)-1-C-(indol-3-yl)glycerol 3-phosphate + CO2 + H2O</text>
        <dbReference type="Rhea" id="RHEA:23476"/>
        <dbReference type="ChEBI" id="CHEBI:15377"/>
        <dbReference type="ChEBI" id="CHEBI:15378"/>
        <dbReference type="ChEBI" id="CHEBI:16526"/>
        <dbReference type="ChEBI" id="CHEBI:58613"/>
        <dbReference type="ChEBI" id="CHEBI:58866"/>
        <dbReference type="EC" id="4.1.1.48"/>
    </reaction>
</comment>
<keyword evidence="4 9" id="KW-0028">Amino-acid biosynthesis</keyword>
<dbReference type="EMBL" id="LECW02000004">
    <property type="protein sequence ID" value="KRT94912.1"/>
    <property type="molecule type" value="Genomic_DNA"/>
</dbReference>
<dbReference type="NCBIfam" id="NF001377">
    <property type="entry name" value="PRK00278.2-4"/>
    <property type="match status" value="1"/>
</dbReference>
<dbReference type="PATRIC" id="fig|1664069.3.peg.1621"/>
<name>A0A0J6EV32_9BACI</name>
<reference evidence="11 13" key="1">
    <citation type="journal article" date="2015" name="Int. J. Syst. Evol. Microbiol.">
        <title>Bacillus glycinifermentans sp. nov., isolated from fermented soybean paste.</title>
        <authorList>
            <person name="Kim S.J."/>
            <person name="Dunlap C.A."/>
            <person name="Kwon S.W."/>
            <person name="Rooney A.P."/>
        </authorList>
    </citation>
    <scope>NUCLEOTIDE SEQUENCE [LARGE SCALE GENOMIC DNA]</scope>
    <source>
        <strain evidence="11 13">GO-13</strain>
    </source>
</reference>
<dbReference type="AlphaFoldDB" id="A0A0J6EV32"/>
<dbReference type="InterPro" id="IPR001468">
    <property type="entry name" value="Indole-3-GlycerolPSynthase_CS"/>
</dbReference>
<feature type="domain" description="Indole-3-glycerol phosphate synthase" evidence="10">
    <location>
        <begin position="3"/>
        <end position="247"/>
    </location>
</feature>
<keyword evidence="5 9" id="KW-0210">Decarboxylase</keyword>
<dbReference type="Proteomes" id="UP000036168">
    <property type="component" value="Unassembled WGS sequence"/>
</dbReference>
<dbReference type="NCBIfam" id="NF001375">
    <property type="entry name" value="PRK00278.2-2"/>
    <property type="match status" value="1"/>
</dbReference>